<protein>
    <recommendedName>
        <fullName evidence="1">F-box domain-containing protein</fullName>
    </recommendedName>
</protein>
<evidence type="ECO:0000313" key="2">
    <source>
        <dbReference type="EMBL" id="KAE8334142.1"/>
    </source>
</evidence>
<dbReference type="InterPro" id="IPR001810">
    <property type="entry name" value="F-box_dom"/>
</dbReference>
<dbReference type="Gene3D" id="1.20.1280.50">
    <property type="match status" value="1"/>
</dbReference>
<accession>A0A5N6XMH3</accession>
<dbReference type="OrthoDB" id="2520703at2759"/>
<gene>
    <name evidence="2" type="ORF">BDV24DRAFT_146342</name>
</gene>
<reference evidence="2" key="1">
    <citation type="submission" date="2019-04" db="EMBL/GenBank/DDBJ databases">
        <title>Friends and foes A comparative genomics study of 23 Aspergillus species from section Flavi.</title>
        <authorList>
            <consortium name="DOE Joint Genome Institute"/>
            <person name="Kjaerbolling I."/>
            <person name="Vesth T."/>
            <person name="Frisvad J.C."/>
            <person name="Nybo J.L."/>
            <person name="Theobald S."/>
            <person name="Kildgaard S."/>
            <person name="Isbrandt T."/>
            <person name="Kuo A."/>
            <person name="Sato A."/>
            <person name="Lyhne E.K."/>
            <person name="Kogle M.E."/>
            <person name="Wiebenga A."/>
            <person name="Kun R.S."/>
            <person name="Lubbers R.J."/>
            <person name="Makela M.R."/>
            <person name="Barry K."/>
            <person name="Chovatia M."/>
            <person name="Clum A."/>
            <person name="Daum C."/>
            <person name="Haridas S."/>
            <person name="He G."/>
            <person name="LaButti K."/>
            <person name="Lipzen A."/>
            <person name="Mondo S."/>
            <person name="Riley R."/>
            <person name="Salamov A."/>
            <person name="Simmons B.A."/>
            <person name="Magnuson J.K."/>
            <person name="Henrissat B."/>
            <person name="Mortensen U.H."/>
            <person name="Larsen T.O."/>
            <person name="Devries R.P."/>
            <person name="Grigoriev I.V."/>
            <person name="Machida M."/>
            <person name="Baker S.E."/>
            <person name="Andersen M.R."/>
        </authorList>
    </citation>
    <scope>NUCLEOTIDE SEQUENCE</scope>
    <source>
        <strain evidence="2">CBS 117612</strain>
    </source>
</reference>
<proteinExistence type="predicted"/>
<sequence>MVVLPDEIWHHIFAIFEDYMPLKNWRMYGSQPQLNHQGPAVLREVCLVCRQFRRIAQPLLYRTILIEGRNEEKDIQTLMLRTLVENPQFGEHVRGVSIDDAVDHWWARQTLADDVVRKLILSALRYLDLPPALTGRLRDALTDCGLAALEVAYMPHVQFVDCTIPDMKSPLPWMLSGILGLKEQFAFPSYENSGSWVFHDDEGYHQRQEEQISQSIPKNTFANYGFPNLTEVRIRTGDSKEGRTPAWVIEPLLLHPTLRILRTLGTDWFGQELRDLKWPTQINYNLEYLDLTEAIIDAEGLKTVLTRCQGLRGLSIELPDSRRERDGDFDDWIIDYYKFGNILRQHGRNLEEFNLHTAEYEEDHSPGEGRLGSLRELTSLRHLKVSKDALLGKQVEGEPSPLSFSEALPDSVETLHLHWSEHYLIENWFNFIRRVFNKDVHKLLVEDKTPNLREVRMERGYNESKENEWPAELKVGGWDVEIVDERSWQKYHSSGCMRTIVTLSKNI</sequence>
<name>A0A5N6XMH3_9EURO</name>
<evidence type="ECO:0000259" key="1">
    <source>
        <dbReference type="Pfam" id="PF12937"/>
    </source>
</evidence>
<organism evidence="2">
    <name type="scientific">Aspergillus arachidicola</name>
    <dbReference type="NCBI Taxonomy" id="656916"/>
    <lineage>
        <taxon>Eukaryota</taxon>
        <taxon>Fungi</taxon>
        <taxon>Dikarya</taxon>
        <taxon>Ascomycota</taxon>
        <taxon>Pezizomycotina</taxon>
        <taxon>Eurotiomycetes</taxon>
        <taxon>Eurotiomycetidae</taxon>
        <taxon>Eurotiales</taxon>
        <taxon>Aspergillaceae</taxon>
        <taxon>Aspergillus</taxon>
        <taxon>Aspergillus subgen. Circumdati</taxon>
    </lineage>
</organism>
<dbReference type="Pfam" id="PF12937">
    <property type="entry name" value="F-box-like"/>
    <property type="match status" value="1"/>
</dbReference>
<dbReference type="AlphaFoldDB" id="A0A5N6XMH3"/>
<dbReference type="EMBL" id="ML737380">
    <property type="protein sequence ID" value="KAE8334142.1"/>
    <property type="molecule type" value="Genomic_DNA"/>
</dbReference>
<dbReference type="Proteomes" id="UP000325558">
    <property type="component" value="Unassembled WGS sequence"/>
</dbReference>
<feature type="domain" description="F-box" evidence="1">
    <location>
        <begin position="3"/>
        <end position="66"/>
    </location>
</feature>